<dbReference type="AlphaFoldDB" id="A0A7W8QIQ0"/>
<feature type="transmembrane region" description="Helical" evidence="6">
    <location>
        <begin position="61"/>
        <end position="83"/>
    </location>
</feature>
<keyword evidence="4 6" id="KW-1133">Transmembrane helix</keyword>
<dbReference type="RefSeq" id="WP_184390526.1">
    <property type="nucleotide sequence ID" value="NZ_JACHDB010000001.1"/>
</dbReference>
<feature type="transmembrane region" description="Helical" evidence="6">
    <location>
        <begin position="170"/>
        <end position="191"/>
    </location>
</feature>
<reference evidence="7 8" key="1">
    <citation type="submission" date="2020-08" db="EMBL/GenBank/DDBJ databases">
        <title>Sequencing the genomes of 1000 actinobacteria strains.</title>
        <authorList>
            <person name="Klenk H.-P."/>
        </authorList>
    </citation>
    <scope>NUCLEOTIDE SEQUENCE [LARGE SCALE GENOMIC DNA]</scope>
    <source>
        <strain evidence="7 8">DSM 44551</strain>
    </source>
</reference>
<feature type="transmembrane region" description="Helical" evidence="6">
    <location>
        <begin position="203"/>
        <end position="224"/>
    </location>
</feature>
<comment type="subcellular location">
    <subcellularLocation>
        <location evidence="1">Cell membrane</location>
        <topology evidence="1">Multi-pass membrane protein</topology>
    </subcellularLocation>
</comment>
<accession>A0A7W8QIQ0</accession>
<dbReference type="PANTHER" id="PTHR30086:SF20">
    <property type="entry name" value="ARGININE EXPORTER PROTEIN ARGO-RELATED"/>
    <property type="match status" value="1"/>
</dbReference>
<evidence type="ECO:0000313" key="8">
    <source>
        <dbReference type="Proteomes" id="UP000572635"/>
    </source>
</evidence>
<organism evidence="7 8">
    <name type="scientific">Nocardiopsis composta</name>
    <dbReference type="NCBI Taxonomy" id="157465"/>
    <lineage>
        <taxon>Bacteria</taxon>
        <taxon>Bacillati</taxon>
        <taxon>Actinomycetota</taxon>
        <taxon>Actinomycetes</taxon>
        <taxon>Streptosporangiales</taxon>
        <taxon>Nocardiopsidaceae</taxon>
        <taxon>Nocardiopsis</taxon>
    </lineage>
</organism>
<evidence type="ECO:0000256" key="4">
    <source>
        <dbReference type="ARBA" id="ARBA00022989"/>
    </source>
</evidence>
<name>A0A7W8QIQ0_9ACTN</name>
<keyword evidence="8" id="KW-1185">Reference proteome</keyword>
<keyword evidence="2" id="KW-1003">Cell membrane</keyword>
<evidence type="ECO:0000313" key="7">
    <source>
        <dbReference type="EMBL" id="MBB5431218.1"/>
    </source>
</evidence>
<proteinExistence type="predicted"/>
<evidence type="ECO:0000256" key="5">
    <source>
        <dbReference type="ARBA" id="ARBA00023136"/>
    </source>
</evidence>
<gene>
    <name evidence="7" type="ORF">HDA36_001302</name>
</gene>
<evidence type="ECO:0000256" key="3">
    <source>
        <dbReference type="ARBA" id="ARBA00022692"/>
    </source>
</evidence>
<sequence length="226" mass="23059">MSIFASSFPAPHVFAAASDLPGLLSGLGAAAAGLGFGLSLIVAIGAQNAFVLRQGLRREHVLAVVAICAVSDAALILLGISGIGTVAALAPWLITAVRWGGVAFLVVYGVLALRRAARPGRLGPAEGAAPAGAAAAVAACLAMTWLNPHVYLDTMVLTGSVGNGYGEQRWWFGGGAVLGSLVWFTALGYGARFLGPVFRSPRAWRVLDLVIACTMFAIAASLAMEA</sequence>
<feature type="transmembrane region" description="Helical" evidence="6">
    <location>
        <begin position="89"/>
        <end position="113"/>
    </location>
</feature>
<dbReference type="EMBL" id="JACHDB010000001">
    <property type="protein sequence ID" value="MBB5431218.1"/>
    <property type="molecule type" value="Genomic_DNA"/>
</dbReference>
<evidence type="ECO:0000256" key="2">
    <source>
        <dbReference type="ARBA" id="ARBA00022475"/>
    </source>
</evidence>
<dbReference type="InterPro" id="IPR001123">
    <property type="entry name" value="LeuE-type"/>
</dbReference>
<keyword evidence="5 6" id="KW-0472">Membrane</keyword>
<feature type="transmembrane region" description="Helical" evidence="6">
    <location>
        <begin position="125"/>
        <end position="146"/>
    </location>
</feature>
<dbReference type="GO" id="GO:0015171">
    <property type="term" value="F:amino acid transmembrane transporter activity"/>
    <property type="evidence" value="ECO:0007669"/>
    <property type="project" value="TreeGrafter"/>
</dbReference>
<comment type="caution">
    <text evidence="7">The sequence shown here is derived from an EMBL/GenBank/DDBJ whole genome shotgun (WGS) entry which is preliminary data.</text>
</comment>
<feature type="transmembrane region" description="Helical" evidence="6">
    <location>
        <begin position="25"/>
        <end position="49"/>
    </location>
</feature>
<dbReference type="Proteomes" id="UP000572635">
    <property type="component" value="Unassembled WGS sequence"/>
</dbReference>
<protein>
    <submittedName>
        <fullName evidence="7">L-lysine exporter family protein LysE/ArgO</fullName>
    </submittedName>
</protein>
<dbReference type="GO" id="GO:0005886">
    <property type="term" value="C:plasma membrane"/>
    <property type="evidence" value="ECO:0007669"/>
    <property type="project" value="UniProtKB-SubCell"/>
</dbReference>
<dbReference type="Pfam" id="PF01810">
    <property type="entry name" value="LysE"/>
    <property type="match status" value="1"/>
</dbReference>
<keyword evidence="3 6" id="KW-0812">Transmembrane</keyword>
<evidence type="ECO:0000256" key="6">
    <source>
        <dbReference type="SAM" id="Phobius"/>
    </source>
</evidence>
<evidence type="ECO:0000256" key="1">
    <source>
        <dbReference type="ARBA" id="ARBA00004651"/>
    </source>
</evidence>
<dbReference type="PANTHER" id="PTHR30086">
    <property type="entry name" value="ARGININE EXPORTER PROTEIN ARGO"/>
    <property type="match status" value="1"/>
</dbReference>